<dbReference type="EMBL" id="AFLV02000082">
    <property type="protein sequence ID" value="EKR62205.1"/>
    <property type="molecule type" value="Genomic_DNA"/>
</dbReference>
<comment type="caution">
    <text evidence="1">The sequence shown here is derived from an EMBL/GenBank/DDBJ whole genome shotgun (WGS) entry which is preliminary data.</text>
</comment>
<proteinExistence type="predicted"/>
<reference evidence="1 2" key="1">
    <citation type="submission" date="2012-10" db="EMBL/GenBank/DDBJ databases">
        <authorList>
            <person name="Harkins D.M."/>
            <person name="Durkin A.S."/>
            <person name="Brinkac L.M."/>
            <person name="Haft D.H."/>
            <person name="Selengut J.D."/>
            <person name="Sanka R."/>
            <person name="DePew J."/>
            <person name="Purushe J."/>
            <person name="Whelen A.C."/>
            <person name="Vinetz J.M."/>
            <person name="Sutton G.G."/>
            <person name="Nierman W.C."/>
            <person name="Fouts D.E."/>
        </authorList>
    </citation>
    <scope>NUCLEOTIDE SEQUENCE [LARGE SCALE GENOMIC DNA]</scope>
    <source>
        <strain evidence="1 2">2006001853</strain>
    </source>
</reference>
<dbReference type="AlphaFoldDB" id="A0A828YUT4"/>
<evidence type="ECO:0000313" key="2">
    <source>
        <dbReference type="Proteomes" id="UP000001338"/>
    </source>
</evidence>
<dbReference type="Proteomes" id="UP000001338">
    <property type="component" value="Unassembled WGS sequence"/>
</dbReference>
<evidence type="ECO:0000313" key="1">
    <source>
        <dbReference type="EMBL" id="EKR62205.1"/>
    </source>
</evidence>
<gene>
    <name evidence="1" type="ORF">LEP1GSC036_1906</name>
</gene>
<protein>
    <submittedName>
        <fullName evidence="1">Uncharacterized protein</fullName>
    </submittedName>
</protein>
<sequence>MRQNIRKNFFPKCLESLKLEERFVFLIAAIRFELFKILNDSN</sequence>
<accession>A0A828YUT4</accession>
<organism evidence="1 2">
    <name type="scientific">Leptospira weilii str. 2006001853</name>
    <dbReference type="NCBI Taxonomy" id="1001589"/>
    <lineage>
        <taxon>Bacteria</taxon>
        <taxon>Pseudomonadati</taxon>
        <taxon>Spirochaetota</taxon>
        <taxon>Spirochaetia</taxon>
        <taxon>Leptospirales</taxon>
        <taxon>Leptospiraceae</taxon>
        <taxon>Leptospira</taxon>
    </lineage>
</organism>
<name>A0A828YUT4_9LEPT</name>